<feature type="transmembrane region" description="Helical" evidence="1">
    <location>
        <begin position="181"/>
        <end position="200"/>
    </location>
</feature>
<keyword evidence="1" id="KW-0812">Transmembrane</keyword>
<proteinExistence type="predicted"/>
<reference evidence="2 3" key="1">
    <citation type="submission" date="2016-09" db="EMBL/GenBank/DDBJ databases">
        <authorList>
            <person name="Capua I."/>
            <person name="De Benedictis P."/>
            <person name="Joannis T."/>
            <person name="Lombin L.H."/>
            <person name="Cattoli G."/>
        </authorList>
    </citation>
    <scope>NUCLEOTIDE SEQUENCE [LARGE SCALE GENOMIC DNA]</scope>
    <source>
        <strain evidence="2 3">GB001</strain>
    </source>
</reference>
<evidence type="ECO:0000313" key="3">
    <source>
        <dbReference type="Proteomes" id="UP000094844"/>
    </source>
</evidence>
<gene>
    <name evidence="2" type="ORF">BN1044_00396</name>
</gene>
<organism evidence="2 3">
    <name type="scientific">Hafnia alvei</name>
    <dbReference type="NCBI Taxonomy" id="569"/>
    <lineage>
        <taxon>Bacteria</taxon>
        <taxon>Pseudomonadati</taxon>
        <taxon>Pseudomonadota</taxon>
        <taxon>Gammaproteobacteria</taxon>
        <taxon>Enterobacterales</taxon>
        <taxon>Hafniaceae</taxon>
        <taxon>Hafnia</taxon>
    </lineage>
</organism>
<accession>A0A1C6YVQ7</accession>
<dbReference type="NCBIfam" id="NF041560">
    <property type="entry name" value="T6SS_Burk_ExIF"/>
    <property type="match status" value="1"/>
</dbReference>
<feature type="transmembrane region" description="Helical" evidence="1">
    <location>
        <begin position="212"/>
        <end position="233"/>
    </location>
</feature>
<feature type="transmembrane region" description="Helical" evidence="1">
    <location>
        <begin position="114"/>
        <end position="131"/>
    </location>
</feature>
<protein>
    <submittedName>
        <fullName evidence="2">Uncharacterized protein</fullName>
    </submittedName>
</protein>
<keyword evidence="1" id="KW-0472">Membrane</keyword>
<name>A0A1C6YVQ7_HAFAL</name>
<keyword evidence="1" id="KW-1133">Transmembrane helix</keyword>
<sequence>MKNRKASKEFIDFDKTKQEKESSLVEVGIKEKNMLLHPEERQIISREIGELKEKIKAMDNILSTEPVAPDLPPRAPLIKVAGVLEEFSVLKVIGYFSDSEYDLERFRTQEKKDLAGGLLLAIAGNVAGSAVTSMSSTRKNDACDFIQGKINGKNFQGWLGKTNASVGDYVEMAVVDKGNSFIVYAIAIPDLCTISITPRCDMGRWGALKDGFNFSIWFFSIFIFIVSASMFIFSDVSFLFVLKSILIPVVIFIAIFLAVSISMVRSPNSTVLLAEDIFETLDMPMVTHVNLKHITKKRLRKIKSGKYTMGHIKNRILPDSWYFVDYLYYYK</sequence>
<dbReference type="Proteomes" id="UP000094844">
    <property type="component" value="Unassembled WGS sequence"/>
</dbReference>
<dbReference type="AlphaFoldDB" id="A0A1C6YVQ7"/>
<dbReference type="RefSeq" id="WP_072307339.1">
    <property type="nucleotide sequence ID" value="NZ_FMIQ01000006.1"/>
</dbReference>
<evidence type="ECO:0000313" key="2">
    <source>
        <dbReference type="EMBL" id="SCM50947.1"/>
    </source>
</evidence>
<dbReference type="OrthoDB" id="6594445at2"/>
<evidence type="ECO:0000256" key="1">
    <source>
        <dbReference type="SAM" id="Phobius"/>
    </source>
</evidence>
<feature type="transmembrane region" description="Helical" evidence="1">
    <location>
        <begin position="245"/>
        <end position="264"/>
    </location>
</feature>
<dbReference type="InterPro" id="IPR048130">
    <property type="entry name" value="T6SS_ExIF-like"/>
</dbReference>
<dbReference type="EMBL" id="FMIQ01000006">
    <property type="protein sequence ID" value="SCM50947.1"/>
    <property type="molecule type" value="Genomic_DNA"/>
</dbReference>